<dbReference type="GO" id="GO:0005764">
    <property type="term" value="C:lysosome"/>
    <property type="evidence" value="ECO:0007669"/>
    <property type="project" value="UniProtKB-SubCell"/>
</dbReference>
<gene>
    <name evidence="7" type="ORF">PHAECO_LOCUS11790</name>
</gene>
<comment type="similarity">
    <text evidence="3">Belongs to the LAMTOR5 family.</text>
</comment>
<name>A0A9N9SL44_PHACE</name>
<dbReference type="Gene3D" id="3.30.450.30">
    <property type="entry name" value="Dynein light chain 2a, cytoplasmic"/>
    <property type="match status" value="1"/>
</dbReference>
<accession>A0A9N9SL44</accession>
<dbReference type="FunFam" id="3.30.450.30:FF:000005">
    <property type="entry name" value="Ragulator complex protein LAMTOR5 homolog"/>
    <property type="match status" value="1"/>
</dbReference>
<dbReference type="Pfam" id="PF16672">
    <property type="entry name" value="LAMTOR5"/>
    <property type="match status" value="1"/>
</dbReference>
<evidence type="ECO:0000256" key="5">
    <source>
        <dbReference type="ARBA" id="ARBA00023228"/>
    </source>
</evidence>
<comment type="subcellular location">
    <subcellularLocation>
        <location evidence="2">Cytoplasm</location>
    </subcellularLocation>
    <subcellularLocation>
        <location evidence="1">Lysosome</location>
    </subcellularLocation>
</comment>
<evidence type="ECO:0000313" key="7">
    <source>
        <dbReference type="EMBL" id="CAG9824153.1"/>
    </source>
</evidence>
<dbReference type="EMBL" id="OU896714">
    <property type="protein sequence ID" value="CAG9824153.1"/>
    <property type="molecule type" value="Genomic_DNA"/>
</dbReference>
<dbReference type="Proteomes" id="UP001153737">
    <property type="component" value="Chromosome 8"/>
</dbReference>
<reference evidence="7" key="1">
    <citation type="submission" date="2022-01" db="EMBL/GenBank/DDBJ databases">
        <authorList>
            <person name="King R."/>
        </authorList>
    </citation>
    <scope>NUCLEOTIDE SEQUENCE</scope>
</reference>
<dbReference type="GO" id="GO:0071230">
    <property type="term" value="P:cellular response to amino acid stimulus"/>
    <property type="evidence" value="ECO:0007669"/>
    <property type="project" value="TreeGrafter"/>
</dbReference>
<dbReference type="PANTHER" id="PTHR13342">
    <property type="entry name" value="RAGULATOR COMPLEX PROTEIN LAMTOR5"/>
    <property type="match status" value="1"/>
</dbReference>
<dbReference type="AlphaFoldDB" id="A0A9N9SL44"/>
<evidence type="ECO:0000256" key="1">
    <source>
        <dbReference type="ARBA" id="ARBA00004371"/>
    </source>
</evidence>
<dbReference type="InterPro" id="IPR024135">
    <property type="entry name" value="LAMTOR5"/>
</dbReference>
<dbReference type="PANTHER" id="PTHR13342:SF2">
    <property type="entry name" value="RAGULATOR COMPLEX PROTEIN LAMTOR5"/>
    <property type="match status" value="1"/>
</dbReference>
<sequence length="93" mass="10015">MEKTLDQISSELINSGVTGCIFLDHHGLCVGMKGNARAERAGIISAIAEEASKIEPQQKAPFIHFENDNSSCTIYQTGTVTSAIFQDSTPNDN</sequence>
<evidence type="ECO:0000256" key="3">
    <source>
        <dbReference type="ARBA" id="ARBA00007795"/>
    </source>
</evidence>
<evidence type="ECO:0000256" key="2">
    <source>
        <dbReference type="ARBA" id="ARBA00004496"/>
    </source>
</evidence>
<proteinExistence type="inferred from homology"/>
<dbReference type="GO" id="GO:0043066">
    <property type="term" value="P:negative regulation of apoptotic process"/>
    <property type="evidence" value="ECO:0007669"/>
    <property type="project" value="InterPro"/>
</dbReference>
<dbReference type="GO" id="GO:0071986">
    <property type="term" value="C:Ragulator complex"/>
    <property type="evidence" value="ECO:0007669"/>
    <property type="project" value="InterPro"/>
</dbReference>
<keyword evidence="5" id="KW-0458">Lysosome</keyword>
<evidence type="ECO:0000256" key="6">
    <source>
        <dbReference type="ARBA" id="ARBA00032692"/>
    </source>
</evidence>
<protein>
    <recommendedName>
        <fullName evidence="6">Late endosomal/lysosomal adaptor and MAPK and MTOR activator 5</fullName>
    </recommendedName>
</protein>
<dbReference type="OrthoDB" id="76862at2759"/>
<evidence type="ECO:0000313" key="8">
    <source>
        <dbReference type="Proteomes" id="UP001153737"/>
    </source>
</evidence>
<keyword evidence="4" id="KW-0963">Cytoplasm</keyword>
<dbReference type="GO" id="GO:1904263">
    <property type="term" value="P:positive regulation of TORC1 signaling"/>
    <property type="evidence" value="ECO:0007669"/>
    <property type="project" value="TreeGrafter"/>
</dbReference>
<evidence type="ECO:0000256" key="4">
    <source>
        <dbReference type="ARBA" id="ARBA00022490"/>
    </source>
</evidence>
<keyword evidence="8" id="KW-1185">Reference proteome</keyword>
<reference evidence="7" key="2">
    <citation type="submission" date="2022-10" db="EMBL/GenBank/DDBJ databases">
        <authorList>
            <consortium name="ENA_rothamsted_submissions"/>
            <consortium name="culmorum"/>
            <person name="King R."/>
        </authorList>
    </citation>
    <scope>NUCLEOTIDE SEQUENCE</scope>
</reference>
<organism evidence="7 8">
    <name type="scientific">Phaedon cochleariae</name>
    <name type="common">Mustard beetle</name>
    <dbReference type="NCBI Taxonomy" id="80249"/>
    <lineage>
        <taxon>Eukaryota</taxon>
        <taxon>Metazoa</taxon>
        <taxon>Ecdysozoa</taxon>
        <taxon>Arthropoda</taxon>
        <taxon>Hexapoda</taxon>
        <taxon>Insecta</taxon>
        <taxon>Pterygota</taxon>
        <taxon>Neoptera</taxon>
        <taxon>Endopterygota</taxon>
        <taxon>Coleoptera</taxon>
        <taxon>Polyphaga</taxon>
        <taxon>Cucujiformia</taxon>
        <taxon>Chrysomeloidea</taxon>
        <taxon>Chrysomelidae</taxon>
        <taxon>Chrysomelinae</taxon>
        <taxon>Chrysomelini</taxon>
        <taxon>Phaedon</taxon>
    </lineage>
</organism>
<dbReference type="GO" id="GO:0005085">
    <property type="term" value="F:guanyl-nucleotide exchange factor activity"/>
    <property type="evidence" value="ECO:0007669"/>
    <property type="project" value="TreeGrafter"/>
</dbReference>